<comment type="similarity">
    <text evidence="1">Belongs to the MIF family.</text>
</comment>
<keyword evidence="3" id="KW-1185">Reference proteome</keyword>
<evidence type="ECO:0008006" key="4">
    <source>
        <dbReference type="Google" id="ProtNLM"/>
    </source>
</evidence>
<proteinExistence type="inferred from homology"/>
<dbReference type="PANTHER" id="PTHR11954:SF25">
    <property type="entry name" value="LS1-LIKE PROTEIN"/>
    <property type="match status" value="1"/>
</dbReference>
<dbReference type="GO" id="GO:0005615">
    <property type="term" value="C:extracellular space"/>
    <property type="evidence" value="ECO:0007669"/>
    <property type="project" value="TreeGrafter"/>
</dbReference>
<organism evidence="2 3">
    <name type="scientific">Rubus argutus</name>
    <name type="common">Southern blackberry</name>
    <dbReference type="NCBI Taxonomy" id="59490"/>
    <lineage>
        <taxon>Eukaryota</taxon>
        <taxon>Viridiplantae</taxon>
        <taxon>Streptophyta</taxon>
        <taxon>Embryophyta</taxon>
        <taxon>Tracheophyta</taxon>
        <taxon>Spermatophyta</taxon>
        <taxon>Magnoliopsida</taxon>
        <taxon>eudicotyledons</taxon>
        <taxon>Gunneridae</taxon>
        <taxon>Pentapetalae</taxon>
        <taxon>rosids</taxon>
        <taxon>fabids</taxon>
        <taxon>Rosales</taxon>
        <taxon>Rosaceae</taxon>
        <taxon>Rosoideae</taxon>
        <taxon>Rosoideae incertae sedis</taxon>
        <taxon>Rubus</taxon>
    </lineage>
</organism>
<dbReference type="InterPro" id="IPR014347">
    <property type="entry name" value="Tautomerase/MIF_sf"/>
</dbReference>
<gene>
    <name evidence="2" type="ORF">M0R45_028886</name>
</gene>
<sequence length="113" mass="11848">MPCLYLSTNVSLDGVDIDPIFSETTKAISAITGKPESFVMVLLKGSVAISFGASKSEPAAYGELVALGGITKAVKRQLIATLGTILQDSKLSIPKTRFFLKVVDVSTPSGSKL</sequence>
<evidence type="ECO:0000313" key="3">
    <source>
        <dbReference type="Proteomes" id="UP001457282"/>
    </source>
</evidence>
<protein>
    <recommendedName>
        <fullName evidence="4">Macrophage migration inhibitory factor homolog</fullName>
    </recommendedName>
</protein>
<dbReference type="Pfam" id="PF01187">
    <property type="entry name" value="MIF"/>
    <property type="match status" value="1"/>
</dbReference>
<dbReference type="Proteomes" id="UP001457282">
    <property type="component" value="Unassembled WGS sequence"/>
</dbReference>
<dbReference type="PANTHER" id="PTHR11954">
    <property type="entry name" value="D-DOPACHROME DECARBOXYLASE"/>
    <property type="match status" value="1"/>
</dbReference>
<dbReference type="GO" id="GO:0050178">
    <property type="term" value="F:phenylpyruvate tautomerase activity"/>
    <property type="evidence" value="ECO:0007669"/>
    <property type="project" value="TreeGrafter"/>
</dbReference>
<dbReference type="AlphaFoldDB" id="A0AAW1W8Q7"/>
<evidence type="ECO:0000313" key="2">
    <source>
        <dbReference type="EMBL" id="KAK9920331.1"/>
    </source>
</evidence>
<dbReference type="SUPFAM" id="SSF55331">
    <property type="entry name" value="Tautomerase/MIF"/>
    <property type="match status" value="1"/>
</dbReference>
<evidence type="ECO:0000256" key="1">
    <source>
        <dbReference type="ARBA" id="ARBA00005851"/>
    </source>
</evidence>
<name>A0AAW1W8Q7_RUBAR</name>
<accession>A0AAW1W8Q7</accession>
<dbReference type="Gene3D" id="3.30.429.10">
    <property type="entry name" value="Macrophage Migration Inhibitory Factor"/>
    <property type="match status" value="1"/>
</dbReference>
<comment type="caution">
    <text evidence="2">The sequence shown here is derived from an EMBL/GenBank/DDBJ whole genome shotgun (WGS) entry which is preliminary data.</text>
</comment>
<dbReference type="EMBL" id="JBEDUW010000006">
    <property type="protein sequence ID" value="KAK9920331.1"/>
    <property type="molecule type" value="Genomic_DNA"/>
</dbReference>
<reference evidence="2 3" key="1">
    <citation type="journal article" date="2023" name="G3 (Bethesda)">
        <title>A chromosome-length genome assembly and annotation of blackberry (Rubus argutus, cv. 'Hillquist').</title>
        <authorList>
            <person name="Bruna T."/>
            <person name="Aryal R."/>
            <person name="Dudchenko O."/>
            <person name="Sargent D.J."/>
            <person name="Mead D."/>
            <person name="Buti M."/>
            <person name="Cavallini A."/>
            <person name="Hytonen T."/>
            <person name="Andres J."/>
            <person name="Pham M."/>
            <person name="Weisz D."/>
            <person name="Mascagni F."/>
            <person name="Usai G."/>
            <person name="Natali L."/>
            <person name="Bassil N."/>
            <person name="Fernandez G.E."/>
            <person name="Lomsadze A."/>
            <person name="Armour M."/>
            <person name="Olukolu B."/>
            <person name="Poorten T."/>
            <person name="Britton C."/>
            <person name="Davik J."/>
            <person name="Ashrafi H."/>
            <person name="Aiden E.L."/>
            <person name="Borodovsky M."/>
            <person name="Worthington M."/>
        </authorList>
    </citation>
    <scope>NUCLEOTIDE SEQUENCE [LARGE SCALE GENOMIC DNA]</scope>
    <source>
        <strain evidence="2">PI 553951</strain>
    </source>
</reference>
<dbReference type="InterPro" id="IPR001398">
    <property type="entry name" value="Macrophage_inhib_fac"/>
</dbReference>